<dbReference type="GO" id="GO:0016614">
    <property type="term" value="F:oxidoreductase activity, acting on CH-OH group of donors"/>
    <property type="evidence" value="ECO:0007669"/>
    <property type="project" value="UniProtKB-ARBA"/>
</dbReference>
<dbReference type="EMBL" id="JBHSXN010000006">
    <property type="protein sequence ID" value="MFC6955522.1"/>
    <property type="molecule type" value="Genomic_DNA"/>
</dbReference>
<evidence type="ECO:0000256" key="2">
    <source>
        <dbReference type="ARBA" id="ARBA00023002"/>
    </source>
</evidence>
<reference evidence="3 4" key="1">
    <citation type="journal article" date="2019" name="Int. J. Syst. Evol. Microbiol.">
        <title>The Global Catalogue of Microorganisms (GCM) 10K type strain sequencing project: providing services to taxonomists for standard genome sequencing and annotation.</title>
        <authorList>
            <consortium name="The Broad Institute Genomics Platform"/>
            <consortium name="The Broad Institute Genome Sequencing Center for Infectious Disease"/>
            <person name="Wu L."/>
            <person name="Ma J."/>
        </authorList>
    </citation>
    <scope>NUCLEOTIDE SEQUENCE [LARGE SCALE GENOMIC DNA]</scope>
    <source>
        <strain evidence="3 4">GX26</strain>
    </source>
</reference>
<dbReference type="Gene3D" id="3.40.50.720">
    <property type="entry name" value="NAD(P)-binding Rossmann-like Domain"/>
    <property type="match status" value="1"/>
</dbReference>
<dbReference type="PANTHER" id="PTHR48107:SF7">
    <property type="entry name" value="RE15974P"/>
    <property type="match status" value="1"/>
</dbReference>
<dbReference type="InterPro" id="IPR002347">
    <property type="entry name" value="SDR_fam"/>
</dbReference>
<evidence type="ECO:0000256" key="1">
    <source>
        <dbReference type="ARBA" id="ARBA00006484"/>
    </source>
</evidence>
<dbReference type="PRINTS" id="PR00081">
    <property type="entry name" value="GDHRDH"/>
</dbReference>
<comment type="similarity">
    <text evidence="1">Belongs to the short-chain dehydrogenases/reductases (SDR) family.</text>
</comment>
<dbReference type="SUPFAM" id="SSF51735">
    <property type="entry name" value="NAD(P)-binding Rossmann-fold domains"/>
    <property type="match status" value="1"/>
</dbReference>
<proteinExistence type="inferred from homology"/>
<organism evidence="3 4">
    <name type="scientific">Halorubellus litoreus</name>
    <dbReference type="NCBI Taxonomy" id="755308"/>
    <lineage>
        <taxon>Archaea</taxon>
        <taxon>Methanobacteriati</taxon>
        <taxon>Methanobacteriota</taxon>
        <taxon>Stenosarchaea group</taxon>
        <taxon>Halobacteria</taxon>
        <taxon>Halobacteriales</taxon>
        <taxon>Halorubellaceae</taxon>
        <taxon>Halorubellus</taxon>
    </lineage>
</organism>
<dbReference type="Pfam" id="PF00106">
    <property type="entry name" value="adh_short"/>
    <property type="match status" value="1"/>
</dbReference>
<keyword evidence="4" id="KW-1185">Reference proteome</keyword>
<dbReference type="RefSeq" id="WP_336352440.1">
    <property type="nucleotide sequence ID" value="NZ_JAZAQL010000006.1"/>
</dbReference>
<dbReference type="InterPro" id="IPR036291">
    <property type="entry name" value="NAD(P)-bd_dom_sf"/>
</dbReference>
<dbReference type="Proteomes" id="UP001596395">
    <property type="component" value="Unassembled WGS sequence"/>
</dbReference>
<name>A0ABD5VIZ0_9EURY</name>
<dbReference type="CDD" id="cd05233">
    <property type="entry name" value="SDR_c"/>
    <property type="match status" value="1"/>
</dbReference>
<evidence type="ECO:0000313" key="4">
    <source>
        <dbReference type="Proteomes" id="UP001596395"/>
    </source>
</evidence>
<sequence length="232" mass="23690">MHGTTAVVTGATSGIGRAVATAFAEAGASVAVCGRDASAVGDLVNDLEAVGEGEVTGLRADVRDEFDVERLVETASRTGPAGIDVVVANAGVFHGSPGETSIAEESYTAFDEAFRTNVRGAFATFKESLPHLNEGARLLLPTGSVARDAKPGLGGYAPSKAGAEAVVRQFAADTEYVAGCVDPGKVETDLSGPGGRAPEDVAAMFVWAATECDAEDLDGVVVDLKTWKTATR</sequence>
<accession>A0ABD5VIZ0</accession>
<dbReference type="PANTHER" id="PTHR48107">
    <property type="entry name" value="NADPH-DEPENDENT ALDEHYDE REDUCTASE-LIKE PROTEIN, CHLOROPLASTIC-RELATED"/>
    <property type="match status" value="1"/>
</dbReference>
<comment type="caution">
    <text evidence="3">The sequence shown here is derived from an EMBL/GenBank/DDBJ whole genome shotgun (WGS) entry which is preliminary data.</text>
</comment>
<dbReference type="EC" id="1.1.1.-" evidence="3"/>
<evidence type="ECO:0000313" key="3">
    <source>
        <dbReference type="EMBL" id="MFC6955522.1"/>
    </source>
</evidence>
<keyword evidence="2 3" id="KW-0560">Oxidoreductase</keyword>
<gene>
    <name evidence="3" type="ORF">ACFQGB_21895</name>
</gene>
<dbReference type="AlphaFoldDB" id="A0ABD5VIZ0"/>
<protein>
    <submittedName>
        <fullName evidence="3">SDR family NAD(P)-dependent oxidoreductase</fullName>
        <ecNumber evidence="3">1.1.1.-</ecNumber>
    </submittedName>
</protein>